<dbReference type="PANTHER" id="PTHR35704">
    <property type="entry name" value="OS02G0254600 PROTEIN"/>
    <property type="match status" value="1"/>
</dbReference>
<dbReference type="OrthoDB" id="1688863at2759"/>
<evidence type="ECO:0000313" key="2">
    <source>
        <dbReference type="EMBL" id="VVB13116.1"/>
    </source>
</evidence>
<dbReference type="EMBL" id="CABITT030000008">
    <property type="protein sequence ID" value="VVB13116.1"/>
    <property type="molecule type" value="Genomic_DNA"/>
</dbReference>
<feature type="region of interest" description="Disordered" evidence="1">
    <location>
        <begin position="1"/>
        <end position="40"/>
    </location>
</feature>
<sequence>MNKKKNKKVTFANPEVEEEEDQRLFSQEDDTGESKSDENKSVSVVRMKIVVHKQELEKLLQGGSVHEMVYQSLEKQQLLTDDDTDQCNRGWRPMLDSIPES</sequence>
<protein>
    <submittedName>
        <fullName evidence="2">Uncharacterized protein</fullName>
    </submittedName>
</protein>
<proteinExistence type="predicted"/>
<feature type="region of interest" description="Disordered" evidence="1">
    <location>
        <begin position="81"/>
        <end position="101"/>
    </location>
</feature>
<evidence type="ECO:0000313" key="3">
    <source>
        <dbReference type="Proteomes" id="UP000489600"/>
    </source>
</evidence>
<name>A0A565CHT7_9BRAS</name>
<reference evidence="2" key="1">
    <citation type="submission" date="2019-07" db="EMBL/GenBank/DDBJ databases">
        <authorList>
            <person name="Dittberner H."/>
        </authorList>
    </citation>
    <scope>NUCLEOTIDE SEQUENCE [LARGE SCALE GENOMIC DNA]</scope>
</reference>
<feature type="compositionally biased region" description="Acidic residues" evidence="1">
    <location>
        <begin position="15"/>
        <end position="31"/>
    </location>
</feature>
<evidence type="ECO:0000256" key="1">
    <source>
        <dbReference type="SAM" id="MobiDB-lite"/>
    </source>
</evidence>
<keyword evidence="3" id="KW-1185">Reference proteome</keyword>
<comment type="caution">
    <text evidence="2">The sequence shown here is derived from an EMBL/GenBank/DDBJ whole genome shotgun (WGS) entry which is preliminary data.</text>
</comment>
<dbReference type="Proteomes" id="UP000489600">
    <property type="component" value="Unassembled WGS sequence"/>
</dbReference>
<dbReference type="AlphaFoldDB" id="A0A565CHT7"/>
<dbReference type="PANTHER" id="PTHR35704:SF1">
    <property type="entry name" value="OS02G0254600 PROTEIN"/>
    <property type="match status" value="1"/>
</dbReference>
<accession>A0A565CHT7</accession>
<organism evidence="2 3">
    <name type="scientific">Arabis nemorensis</name>
    <dbReference type="NCBI Taxonomy" id="586526"/>
    <lineage>
        <taxon>Eukaryota</taxon>
        <taxon>Viridiplantae</taxon>
        <taxon>Streptophyta</taxon>
        <taxon>Embryophyta</taxon>
        <taxon>Tracheophyta</taxon>
        <taxon>Spermatophyta</taxon>
        <taxon>Magnoliopsida</taxon>
        <taxon>eudicotyledons</taxon>
        <taxon>Gunneridae</taxon>
        <taxon>Pentapetalae</taxon>
        <taxon>rosids</taxon>
        <taxon>malvids</taxon>
        <taxon>Brassicales</taxon>
        <taxon>Brassicaceae</taxon>
        <taxon>Arabideae</taxon>
        <taxon>Arabis</taxon>
    </lineage>
</organism>
<gene>
    <name evidence="2" type="ORF">ANE_LOCUS23560</name>
</gene>